<gene>
    <name evidence="2" type="ORF">DB30_00066</name>
</gene>
<name>A0A0C2DIP8_9BACT</name>
<feature type="transmembrane region" description="Helical" evidence="1">
    <location>
        <begin position="38"/>
        <end position="60"/>
    </location>
</feature>
<evidence type="ECO:0000313" key="3">
    <source>
        <dbReference type="Proteomes" id="UP000031599"/>
    </source>
</evidence>
<dbReference type="EMBL" id="JMCC02000001">
    <property type="protein sequence ID" value="KIG19557.1"/>
    <property type="molecule type" value="Genomic_DNA"/>
</dbReference>
<keyword evidence="1" id="KW-1133">Transmembrane helix</keyword>
<organism evidence="2 3">
    <name type="scientific">Enhygromyxa salina</name>
    <dbReference type="NCBI Taxonomy" id="215803"/>
    <lineage>
        <taxon>Bacteria</taxon>
        <taxon>Pseudomonadati</taxon>
        <taxon>Myxococcota</taxon>
        <taxon>Polyangia</taxon>
        <taxon>Nannocystales</taxon>
        <taxon>Nannocystaceae</taxon>
        <taxon>Enhygromyxa</taxon>
    </lineage>
</organism>
<accession>A0A0C2DIP8</accession>
<proteinExistence type="predicted"/>
<dbReference type="Proteomes" id="UP000031599">
    <property type="component" value="Unassembled WGS sequence"/>
</dbReference>
<feature type="transmembrane region" description="Helical" evidence="1">
    <location>
        <begin position="16"/>
        <end position="32"/>
    </location>
</feature>
<comment type="caution">
    <text evidence="2">The sequence shown here is derived from an EMBL/GenBank/DDBJ whole genome shotgun (WGS) entry which is preliminary data.</text>
</comment>
<dbReference type="AlphaFoldDB" id="A0A0C2DIP8"/>
<protein>
    <submittedName>
        <fullName evidence="2">Uncharacterized protein</fullName>
    </submittedName>
</protein>
<keyword evidence="1" id="KW-0812">Transmembrane</keyword>
<sequence>MTDEDSLTFPFRGSRFRIVVAIVAPLIVVAVAQLNLPLWAAGLLAAGLILVVFGTLQAVLRARYRR</sequence>
<keyword evidence="1" id="KW-0472">Membrane</keyword>
<evidence type="ECO:0000313" key="2">
    <source>
        <dbReference type="EMBL" id="KIG19557.1"/>
    </source>
</evidence>
<reference evidence="2 3" key="1">
    <citation type="submission" date="2014-12" db="EMBL/GenBank/DDBJ databases">
        <title>Genome assembly of Enhygromyxa salina DSM 15201.</title>
        <authorList>
            <person name="Sharma G."/>
            <person name="Subramanian S."/>
        </authorList>
    </citation>
    <scope>NUCLEOTIDE SEQUENCE [LARGE SCALE GENOMIC DNA]</scope>
    <source>
        <strain evidence="2 3">DSM 15201</strain>
    </source>
</reference>
<evidence type="ECO:0000256" key="1">
    <source>
        <dbReference type="SAM" id="Phobius"/>
    </source>
</evidence>